<proteinExistence type="predicted"/>
<reference evidence="1 2" key="1">
    <citation type="submission" date="2019-01" db="EMBL/GenBank/DDBJ databases">
        <title>A draft genome assembly of the solar-powered sea slug Elysia chlorotica.</title>
        <authorList>
            <person name="Cai H."/>
            <person name="Li Q."/>
            <person name="Fang X."/>
            <person name="Li J."/>
            <person name="Curtis N.E."/>
            <person name="Altenburger A."/>
            <person name="Shibata T."/>
            <person name="Feng M."/>
            <person name="Maeda T."/>
            <person name="Schwartz J.A."/>
            <person name="Shigenobu S."/>
            <person name="Lundholm N."/>
            <person name="Nishiyama T."/>
            <person name="Yang H."/>
            <person name="Hasebe M."/>
            <person name="Li S."/>
            <person name="Pierce S.K."/>
            <person name="Wang J."/>
        </authorList>
    </citation>
    <scope>NUCLEOTIDE SEQUENCE [LARGE SCALE GENOMIC DNA]</scope>
    <source>
        <strain evidence="1">EC2010</strain>
        <tissue evidence="1">Whole organism of an adult</tissue>
    </source>
</reference>
<accession>A0A433T4H7</accession>
<name>A0A433T4H7_ELYCH</name>
<comment type="caution">
    <text evidence="1">The sequence shown here is derived from an EMBL/GenBank/DDBJ whole genome shotgun (WGS) entry which is preliminary data.</text>
</comment>
<evidence type="ECO:0000313" key="2">
    <source>
        <dbReference type="Proteomes" id="UP000271974"/>
    </source>
</evidence>
<evidence type="ECO:0000313" key="1">
    <source>
        <dbReference type="EMBL" id="RUS76445.1"/>
    </source>
</evidence>
<protein>
    <submittedName>
        <fullName evidence="1">Uncharacterized protein</fullName>
    </submittedName>
</protein>
<keyword evidence="2" id="KW-1185">Reference proteome</keyword>
<dbReference type="Proteomes" id="UP000271974">
    <property type="component" value="Unassembled WGS sequence"/>
</dbReference>
<feature type="non-terminal residue" evidence="1">
    <location>
        <position position="692"/>
    </location>
</feature>
<dbReference type="InterPro" id="IPR052055">
    <property type="entry name" value="Hepadnavirus_pol/RT"/>
</dbReference>
<sequence length="692" mass="79100">MNSTFMNRLRCQQLSTLRRIFCPDYVIPSCALFYACPEITSNFGKEKQFKCTFSTLELHRCQGHSDEQNLNPKLKRSATKCKVLKKKRQARDNQALNVKRCGKVMTSMLHKTYWNMKDRKLVDVGDFSHCARGYLQTADLMNLEKTFYPSRKNLSKERDKNNTISILEEEEEQSKTLSGKERFFQQMYIKYEDPNFKEATILAQCYPDPEQIFEEVVLPLMEARGLPLPKPVVTGHLREVYWKAYLTLPGTSGLIATHRDRDTAVRNVYLRACEQLEKLGLMWREKEDKWHPMASEKVVSMLETLAKYIESSLTASKGRGFKIILNQAEKNSKSLRSDNQAATQVNACENFKNKTSRLHCWTPFDNCCENLVKNRSVWEKGKLPCSVYKLENKVQKHEEQNTFDGGNPSIADSSHVSTGPVETMQCFPDPTDLTDAPEESRIGWICTVHVGWPFPFTVRAQGVSLPGAQMLGFMEVAKRLKAQGLLTSCNSGLSPQVLGRLMVLDLQAHWEKSLNVSLEQILQQKVEADAELFCDASITGFGAYLVLKDVGKVRWLCESWKEHDSVFLNLVYPRKWMFESTLAELYTTVTSVYSWKKKLRGKTLLCFTDNQTVVGLINTYMENPVGESYCLNTLDRLVSYLQATCVTYTITLQAVWVDRERNNLADLLSRKKSAAFCDTVPEAAVNKTKAKR</sequence>
<dbReference type="STRING" id="188477.A0A433T4H7"/>
<gene>
    <name evidence="1" type="ORF">EGW08_015786</name>
</gene>
<dbReference type="PANTHER" id="PTHR33050:SF7">
    <property type="entry name" value="RIBONUCLEASE H"/>
    <property type="match status" value="1"/>
</dbReference>
<dbReference type="PANTHER" id="PTHR33050">
    <property type="entry name" value="REVERSE TRANSCRIPTASE DOMAIN-CONTAINING PROTEIN"/>
    <property type="match status" value="1"/>
</dbReference>
<dbReference type="EMBL" id="RQTK01000661">
    <property type="protein sequence ID" value="RUS76445.1"/>
    <property type="molecule type" value="Genomic_DNA"/>
</dbReference>
<organism evidence="1 2">
    <name type="scientific">Elysia chlorotica</name>
    <name type="common">Eastern emerald elysia</name>
    <name type="synonym">Sea slug</name>
    <dbReference type="NCBI Taxonomy" id="188477"/>
    <lineage>
        <taxon>Eukaryota</taxon>
        <taxon>Metazoa</taxon>
        <taxon>Spiralia</taxon>
        <taxon>Lophotrochozoa</taxon>
        <taxon>Mollusca</taxon>
        <taxon>Gastropoda</taxon>
        <taxon>Heterobranchia</taxon>
        <taxon>Euthyneura</taxon>
        <taxon>Panpulmonata</taxon>
        <taxon>Sacoglossa</taxon>
        <taxon>Placobranchoidea</taxon>
        <taxon>Plakobranchidae</taxon>
        <taxon>Elysia</taxon>
    </lineage>
</organism>
<dbReference type="CDD" id="cd09275">
    <property type="entry name" value="RNase_HI_RT_DIRS1"/>
    <property type="match status" value="1"/>
</dbReference>
<dbReference type="OrthoDB" id="6134681at2759"/>
<dbReference type="AlphaFoldDB" id="A0A433T4H7"/>